<reference evidence="1 2" key="1">
    <citation type="journal article" date="2007" name="Science">
        <title>Sea anemone genome reveals ancestral eumetazoan gene repertoire and genomic organization.</title>
        <authorList>
            <person name="Putnam N.H."/>
            <person name="Srivastava M."/>
            <person name="Hellsten U."/>
            <person name="Dirks B."/>
            <person name="Chapman J."/>
            <person name="Salamov A."/>
            <person name="Terry A."/>
            <person name="Shapiro H."/>
            <person name="Lindquist E."/>
            <person name="Kapitonov V.V."/>
            <person name="Jurka J."/>
            <person name="Genikhovich G."/>
            <person name="Grigoriev I.V."/>
            <person name="Lucas S.M."/>
            <person name="Steele R.E."/>
            <person name="Finnerty J.R."/>
            <person name="Technau U."/>
            <person name="Martindale M.Q."/>
            <person name="Rokhsar D.S."/>
        </authorList>
    </citation>
    <scope>NUCLEOTIDE SEQUENCE [LARGE SCALE GENOMIC DNA]</scope>
    <source>
        <strain evidence="2">CH2 X CH6</strain>
    </source>
</reference>
<protein>
    <submittedName>
        <fullName evidence="1">Uncharacterized protein</fullName>
    </submittedName>
</protein>
<dbReference type="EMBL" id="DS471390">
    <property type="protein sequence ID" value="EDO28590.1"/>
    <property type="molecule type" value="Genomic_DNA"/>
</dbReference>
<dbReference type="Proteomes" id="UP000001593">
    <property type="component" value="Unassembled WGS sequence"/>
</dbReference>
<evidence type="ECO:0000313" key="2">
    <source>
        <dbReference type="Proteomes" id="UP000001593"/>
    </source>
</evidence>
<sequence>CNPPLCVVLSRTTRSSPLPVSSTAMCGALPDYTFITPPRVIHRYVWCSPGLHVHHPSPCHPPLCVVLSRTTRSSPLPVSSTAMCGALPDYTFITPPRAIHRYVWCSPGLHVHHPSPCHPPLCVVLSR</sequence>
<dbReference type="AlphaFoldDB" id="A7T618"/>
<dbReference type="HOGENOM" id="CLU_1976075_0_0_1"/>
<proteinExistence type="predicted"/>
<keyword evidence="2" id="KW-1185">Reference proteome</keyword>
<evidence type="ECO:0000313" key="1">
    <source>
        <dbReference type="EMBL" id="EDO28590.1"/>
    </source>
</evidence>
<gene>
    <name evidence="1" type="ORF">NEMVEDRAFT_v1g2889</name>
</gene>
<feature type="non-terminal residue" evidence="1">
    <location>
        <position position="127"/>
    </location>
</feature>
<name>A7T618_NEMVE</name>
<organism evidence="1 2">
    <name type="scientific">Nematostella vectensis</name>
    <name type="common">Starlet sea anemone</name>
    <dbReference type="NCBI Taxonomy" id="45351"/>
    <lineage>
        <taxon>Eukaryota</taxon>
        <taxon>Metazoa</taxon>
        <taxon>Cnidaria</taxon>
        <taxon>Anthozoa</taxon>
        <taxon>Hexacorallia</taxon>
        <taxon>Actiniaria</taxon>
        <taxon>Edwardsiidae</taxon>
        <taxon>Nematostella</taxon>
    </lineage>
</organism>
<feature type="non-terminal residue" evidence="1">
    <location>
        <position position="1"/>
    </location>
</feature>
<dbReference type="PhylomeDB" id="A7T618"/>
<dbReference type="InParanoid" id="A7T618"/>
<accession>A7T618</accession>